<organism evidence="1 2">
    <name type="scientific">Nitratireductor arenosus</name>
    <dbReference type="NCBI Taxonomy" id="2682096"/>
    <lineage>
        <taxon>Bacteria</taxon>
        <taxon>Pseudomonadati</taxon>
        <taxon>Pseudomonadota</taxon>
        <taxon>Alphaproteobacteria</taxon>
        <taxon>Hyphomicrobiales</taxon>
        <taxon>Phyllobacteriaceae</taxon>
        <taxon>Nitratireductor</taxon>
    </lineage>
</organism>
<accession>A0A844QAW1</accession>
<dbReference type="Gene3D" id="2.40.50.90">
    <property type="match status" value="1"/>
</dbReference>
<dbReference type="Proteomes" id="UP000463224">
    <property type="component" value="Unassembled WGS sequence"/>
</dbReference>
<dbReference type="AlphaFoldDB" id="A0A844QAW1"/>
<proteinExistence type="predicted"/>
<comment type="caution">
    <text evidence="1">The sequence shown here is derived from an EMBL/GenBank/DDBJ whole genome shotgun (WGS) entry which is preliminary data.</text>
</comment>
<protein>
    <submittedName>
        <fullName evidence="1">Thermonuclease family protein</fullName>
    </submittedName>
</protein>
<keyword evidence="2" id="KW-1185">Reference proteome</keyword>
<dbReference type="EMBL" id="WPHG01000001">
    <property type="protein sequence ID" value="MVA96322.1"/>
    <property type="molecule type" value="Genomic_DNA"/>
</dbReference>
<evidence type="ECO:0000313" key="1">
    <source>
        <dbReference type="EMBL" id="MVA96322.1"/>
    </source>
</evidence>
<name>A0A844QAW1_9HYPH</name>
<gene>
    <name evidence="1" type="ORF">GN330_03560</name>
</gene>
<dbReference type="SUPFAM" id="SSF50199">
    <property type="entry name" value="Staphylococcal nuclease"/>
    <property type="match status" value="1"/>
</dbReference>
<sequence>MLVPAAPHNRLRLLLLVVIQSATVLTWAPQLAAGDMFRGPVEARVVRVIDGDTLSAEALLWPGNRLAVTVRLRGIDAPELKSRCWRERRAARVARAALEGIVGHGWVAISNVSGGKYYGRVLADVTTLDGTALAPALLALSVVRPYSGGRRDGWC</sequence>
<dbReference type="InterPro" id="IPR035437">
    <property type="entry name" value="SNase_OB-fold_sf"/>
</dbReference>
<evidence type="ECO:0000313" key="2">
    <source>
        <dbReference type="Proteomes" id="UP000463224"/>
    </source>
</evidence>
<reference evidence="1 2" key="1">
    <citation type="submission" date="2019-12" db="EMBL/GenBank/DDBJ databases">
        <title>Nitratireductor arenosus sp. nov., Isolated from sea sand, Jeju island, South Korea.</title>
        <authorList>
            <person name="Kim W."/>
        </authorList>
    </citation>
    <scope>NUCLEOTIDE SEQUENCE [LARGE SCALE GENOMIC DNA]</scope>
    <source>
        <strain evidence="1 2">CAU 1489</strain>
    </source>
</reference>